<reference evidence="2" key="1">
    <citation type="submission" date="2017-01" db="EMBL/GenBank/DDBJ databases">
        <authorList>
            <person name="Varghese N."/>
            <person name="Submissions S."/>
        </authorList>
    </citation>
    <scope>NUCLEOTIDE SEQUENCE [LARGE SCALE GENOMIC DNA]</scope>
    <source>
        <strain evidence="2">DSM 24913</strain>
    </source>
</reference>
<name>A0A1N7JT70_9GAMM</name>
<organism evidence="1 2">
    <name type="scientific">Thalassolituus maritimus</name>
    <dbReference type="NCBI Taxonomy" id="484498"/>
    <lineage>
        <taxon>Bacteria</taxon>
        <taxon>Pseudomonadati</taxon>
        <taxon>Pseudomonadota</taxon>
        <taxon>Gammaproteobacteria</taxon>
        <taxon>Oceanospirillales</taxon>
        <taxon>Oceanospirillaceae</taxon>
        <taxon>Thalassolituus</taxon>
    </lineage>
</organism>
<dbReference type="EMBL" id="FTOH01000002">
    <property type="protein sequence ID" value="SIS52538.1"/>
    <property type="molecule type" value="Genomic_DNA"/>
</dbReference>
<evidence type="ECO:0000313" key="1">
    <source>
        <dbReference type="EMBL" id="SIS52538.1"/>
    </source>
</evidence>
<accession>A0A1N7JT70</accession>
<gene>
    <name evidence="1" type="ORF">SAMN05421686_102183</name>
</gene>
<proteinExistence type="predicted"/>
<sequence>MELIDHDTGLGQHSLDRCPVGVPHVHADDLDLLPVFQLHQVVGHHVLAAGGQQVEQGSLLNVGQNAAVALVQV</sequence>
<dbReference type="Proteomes" id="UP000185639">
    <property type="component" value="Unassembled WGS sequence"/>
</dbReference>
<keyword evidence="2" id="KW-1185">Reference proteome</keyword>
<evidence type="ECO:0000313" key="2">
    <source>
        <dbReference type="Proteomes" id="UP000185639"/>
    </source>
</evidence>
<dbReference type="AlphaFoldDB" id="A0A1N7JT70"/>
<protein>
    <submittedName>
        <fullName evidence="1">Uncharacterized protein</fullName>
    </submittedName>
</protein>